<keyword evidence="8" id="KW-1133">Transmembrane helix</keyword>
<comment type="catalytic activity">
    <reaction evidence="1">
        <text>ATP + protein L-histidine = ADP + protein N-phospho-L-histidine.</text>
        <dbReference type="EC" id="2.7.13.3"/>
    </reaction>
</comment>
<evidence type="ECO:0000256" key="5">
    <source>
        <dbReference type="PROSITE-ProRule" id="PRU00110"/>
    </source>
</evidence>
<evidence type="ECO:0000256" key="1">
    <source>
        <dbReference type="ARBA" id="ARBA00000085"/>
    </source>
</evidence>
<evidence type="ECO:0000259" key="12">
    <source>
        <dbReference type="PROSITE" id="PS50894"/>
    </source>
</evidence>
<dbReference type="InterPro" id="IPR019734">
    <property type="entry name" value="TPR_rpt"/>
</dbReference>
<dbReference type="RefSeq" id="WP_206593235.1">
    <property type="nucleotide sequence ID" value="NZ_JAFKCS010000004.1"/>
</dbReference>
<dbReference type="CDD" id="cd00082">
    <property type="entry name" value="HisKA"/>
    <property type="match status" value="1"/>
</dbReference>
<dbReference type="SMART" id="SM00388">
    <property type="entry name" value="HisKA"/>
    <property type="match status" value="1"/>
</dbReference>
<dbReference type="InterPro" id="IPR036641">
    <property type="entry name" value="HPT_dom_sf"/>
</dbReference>
<keyword evidence="3 6" id="KW-0597">Phosphoprotein</keyword>
<dbReference type="InterPro" id="IPR036890">
    <property type="entry name" value="HATPase_C_sf"/>
</dbReference>
<dbReference type="SMART" id="SM00448">
    <property type="entry name" value="REC"/>
    <property type="match status" value="1"/>
</dbReference>
<reference evidence="13 14" key="1">
    <citation type="submission" date="2021-03" db="EMBL/GenBank/DDBJ databases">
        <title>novel species isolated from a fishpond in China.</title>
        <authorList>
            <person name="Lu H."/>
            <person name="Cai Z."/>
        </authorList>
    </citation>
    <scope>NUCLEOTIDE SEQUENCE [LARGE SCALE GENOMIC DNA]</scope>
    <source>
        <strain evidence="13 14">Y57</strain>
    </source>
</reference>
<keyword evidence="9" id="KW-0732">Signal</keyword>
<evidence type="ECO:0000256" key="3">
    <source>
        <dbReference type="ARBA" id="ARBA00022553"/>
    </source>
</evidence>
<comment type="caution">
    <text evidence="13">The sequence shown here is derived from an EMBL/GenBank/DDBJ whole genome shotgun (WGS) entry which is preliminary data.</text>
</comment>
<feature type="domain" description="Response regulatory" evidence="11">
    <location>
        <begin position="694"/>
        <end position="809"/>
    </location>
</feature>
<evidence type="ECO:0000256" key="2">
    <source>
        <dbReference type="ARBA" id="ARBA00012438"/>
    </source>
</evidence>
<feature type="transmembrane region" description="Helical" evidence="8">
    <location>
        <begin position="392"/>
        <end position="412"/>
    </location>
</feature>
<dbReference type="PROSITE" id="PS50005">
    <property type="entry name" value="TPR"/>
    <property type="match status" value="1"/>
</dbReference>
<feature type="domain" description="Histidine kinase" evidence="10">
    <location>
        <begin position="447"/>
        <end position="670"/>
    </location>
</feature>
<evidence type="ECO:0000256" key="8">
    <source>
        <dbReference type="SAM" id="Phobius"/>
    </source>
</evidence>
<dbReference type="SUPFAM" id="SSF47384">
    <property type="entry name" value="Homodimeric domain of signal transducing histidine kinase"/>
    <property type="match status" value="1"/>
</dbReference>
<sequence length="1034" mass="115644">MIKLTKTLLLLLFLLPAMAEEKSVISERPDISEINLDFVEDLEKQARKNPSTALTVSDLILSKYREQISPDLLGRIINSKSYALYFLGDYEDSMKNARDAEVLAKRNELFKVKARAKMLQGNVLQVLGEYPKAISLYNDAAEIYKEIGDNKYLGYCYNNIANSFERSGKYQAALSYYEKYKSLNKENTEAGVELGIATVELAMGNIEKSITHFNLSMQQYMNDGDELGIALASNGLGDALSNQGKHATALERYNDAINISQRKNIKYLEASTLRKKSVALLKIANLDEALQSANLAISISKKVNEKLELAESYRVQAEIQERLGNLTEALLSLKNAEKTDKSFRNERAATQLAVMQALFDSEAKEAQIADLEEQNRLLGLEREISQKRSENAWLTATLLFGLLGFLALWSMYMHREKTRLARLSKQLAVARHDAEAATEAKSAFLARMSHELRTPINAITGLSRLALETRSTNEQRSHLLNVLDAGEILLRLVNDILDFSRIEAGKLTIDMVPFAPREVVKCALNMHMLQARAKNLQLIEKISPDMPTQLLGDPWRIKQILNNLVSNAVKFTDSGDVTIELTARQLPDNQNLVLLEGAVRDTGIGLSQDQQDALFQSFSQADDSITRKYGGTGLGLAICKQLCDLMDGRIWIESTPGEGACFRFSLPLAQVNKASMQTVVLAKETLIPDWSQYRLLLVEDNEVNRRVALGILQKTKVEVVVAENGQQAISKLQDEFFDAVLMDIQMPVMDGLTAAVIIRQDMELQIPIIAMTAHAMETDRQKSLKAGMNGHLAKPFDNSSLFSILAEHLPTERTITASDTPNSDSLTWQNEQLAGLEVQQSITRLGGNPELYRTLLCSFYRDQQDTPTQLRQQLAEAQFTVLFRLIHSLKSSSAYIGALGLSSQCSALEPILEHGPCDPKAILMIAEELEHLLQGLAPMVKEQQMAHSMSLSESDLVEALRQILDLLKHSDFQVEDKLFALRDITEDSLISERLAEIIKKVEDVEYERAAKLTVSLLNEIERHEQKSPHKVINS</sequence>
<evidence type="ECO:0000313" key="14">
    <source>
        <dbReference type="Proteomes" id="UP000663992"/>
    </source>
</evidence>
<dbReference type="SUPFAM" id="SSF47226">
    <property type="entry name" value="Histidine-containing phosphotransfer domain, HPT domain"/>
    <property type="match status" value="1"/>
</dbReference>
<dbReference type="InterPro" id="IPR005467">
    <property type="entry name" value="His_kinase_dom"/>
</dbReference>
<dbReference type="Pfam" id="PF13424">
    <property type="entry name" value="TPR_12"/>
    <property type="match status" value="2"/>
</dbReference>
<proteinExistence type="predicted"/>
<dbReference type="CDD" id="cd00088">
    <property type="entry name" value="HPT"/>
    <property type="match status" value="1"/>
</dbReference>
<feature type="modified residue" description="4-aspartylphosphate" evidence="6">
    <location>
        <position position="743"/>
    </location>
</feature>
<keyword evidence="8" id="KW-0812">Transmembrane</keyword>
<dbReference type="PROSITE" id="PS50894">
    <property type="entry name" value="HPT"/>
    <property type="match status" value="1"/>
</dbReference>
<dbReference type="InterPro" id="IPR003661">
    <property type="entry name" value="HisK_dim/P_dom"/>
</dbReference>
<dbReference type="InterPro" id="IPR003594">
    <property type="entry name" value="HATPase_dom"/>
</dbReference>
<dbReference type="EC" id="2.7.13.3" evidence="2"/>
<dbReference type="InterPro" id="IPR036097">
    <property type="entry name" value="HisK_dim/P_sf"/>
</dbReference>
<dbReference type="Gene3D" id="3.30.565.10">
    <property type="entry name" value="Histidine kinase-like ATPase, C-terminal domain"/>
    <property type="match status" value="1"/>
</dbReference>
<feature type="modified residue" description="Phosphohistidine" evidence="5">
    <location>
        <position position="887"/>
    </location>
</feature>
<dbReference type="PROSITE" id="PS50110">
    <property type="entry name" value="RESPONSE_REGULATORY"/>
    <property type="match status" value="1"/>
</dbReference>
<evidence type="ECO:0000256" key="9">
    <source>
        <dbReference type="SAM" id="SignalP"/>
    </source>
</evidence>
<keyword evidence="7" id="KW-0802">TPR repeat</keyword>
<dbReference type="SMART" id="SM00387">
    <property type="entry name" value="HATPase_c"/>
    <property type="match status" value="1"/>
</dbReference>
<dbReference type="Pfam" id="PF01627">
    <property type="entry name" value="Hpt"/>
    <property type="match status" value="1"/>
</dbReference>
<dbReference type="InterPro" id="IPR011006">
    <property type="entry name" value="CheY-like_superfamily"/>
</dbReference>
<dbReference type="Gene3D" id="1.25.40.10">
    <property type="entry name" value="Tetratricopeptide repeat domain"/>
    <property type="match status" value="1"/>
</dbReference>
<dbReference type="Proteomes" id="UP000663992">
    <property type="component" value="Unassembled WGS sequence"/>
</dbReference>
<dbReference type="Pfam" id="PF02518">
    <property type="entry name" value="HATPase_c"/>
    <property type="match status" value="1"/>
</dbReference>
<evidence type="ECO:0000259" key="10">
    <source>
        <dbReference type="PROSITE" id="PS50109"/>
    </source>
</evidence>
<dbReference type="Gene3D" id="1.20.120.160">
    <property type="entry name" value="HPT domain"/>
    <property type="match status" value="1"/>
</dbReference>
<dbReference type="InterPro" id="IPR004358">
    <property type="entry name" value="Sig_transdc_His_kin-like_C"/>
</dbReference>
<keyword evidence="8" id="KW-0472">Membrane</keyword>
<keyword evidence="14" id="KW-1185">Reference proteome</keyword>
<dbReference type="SMART" id="SM00028">
    <property type="entry name" value="TPR"/>
    <property type="match status" value="7"/>
</dbReference>
<dbReference type="SUPFAM" id="SSF52172">
    <property type="entry name" value="CheY-like"/>
    <property type="match status" value="1"/>
</dbReference>
<evidence type="ECO:0000256" key="4">
    <source>
        <dbReference type="ARBA" id="ARBA00023012"/>
    </source>
</evidence>
<dbReference type="Gene3D" id="1.10.287.130">
    <property type="match status" value="1"/>
</dbReference>
<dbReference type="SMART" id="SM00073">
    <property type="entry name" value="HPT"/>
    <property type="match status" value="1"/>
</dbReference>
<gene>
    <name evidence="13" type="ORF">J0A65_05995</name>
</gene>
<keyword evidence="4" id="KW-0902">Two-component regulatory system</keyword>
<dbReference type="Pfam" id="PF00072">
    <property type="entry name" value="Response_reg"/>
    <property type="match status" value="1"/>
</dbReference>
<dbReference type="PROSITE" id="PS50109">
    <property type="entry name" value="HIS_KIN"/>
    <property type="match status" value="1"/>
</dbReference>
<dbReference type="PANTHER" id="PTHR45339">
    <property type="entry name" value="HYBRID SIGNAL TRANSDUCTION HISTIDINE KINASE J"/>
    <property type="match status" value="1"/>
</dbReference>
<feature type="signal peptide" evidence="9">
    <location>
        <begin position="1"/>
        <end position="19"/>
    </location>
</feature>
<dbReference type="InterPro" id="IPR008207">
    <property type="entry name" value="Sig_transdc_His_kin_Hpt_dom"/>
</dbReference>
<dbReference type="InterPro" id="IPR011990">
    <property type="entry name" value="TPR-like_helical_dom_sf"/>
</dbReference>
<evidence type="ECO:0000256" key="6">
    <source>
        <dbReference type="PROSITE-ProRule" id="PRU00169"/>
    </source>
</evidence>
<feature type="domain" description="HPt" evidence="12">
    <location>
        <begin position="848"/>
        <end position="947"/>
    </location>
</feature>
<dbReference type="Pfam" id="PF00512">
    <property type="entry name" value="HisKA"/>
    <property type="match status" value="1"/>
</dbReference>
<dbReference type="PANTHER" id="PTHR45339:SF3">
    <property type="entry name" value="HISTIDINE KINASE"/>
    <property type="match status" value="1"/>
</dbReference>
<dbReference type="SUPFAM" id="SSF55874">
    <property type="entry name" value="ATPase domain of HSP90 chaperone/DNA topoisomerase II/histidine kinase"/>
    <property type="match status" value="1"/>
</dbReference>
<dbReference type="InterPro" id="IPR001789">
    <property type="entry name" value="Sig_transdc_resp-reg_receiver"/>
</dbReference>
<evidence type="ECO:0000313" key="13">
    <source>
        <dbReference type="EMBL" id="MBN7819407.1"/>
    </source>
</evidence>
<dbReference type="CDD" id="cd17546">
    <property type="entry name" value="REC_hyHK_CKI1_RcsC-like"/>
    <property type="match status" value="1"/>
</dbReference>
<organism evidence="13 14">
    <name type="scientific">Bowmanella yangjiangensis</name>
    <dbReference type="NCBI Taxonomy" id="2811230"/>
    <lineage>
        <taxon>Bacteria</taxon>
        <taxon>Pseudomonadati</taxon>
        <taxon>Pseudomonadota</taxon>
        <taxon>Gammaproteobacteria</taxon>
        <taxon>Alteromonadales</taxon>
        <taxon>Alteromonadaceae</taxon>
        <taxon>Bowmanella</taxon>
    </lineage>
</organism>
<dbReference type="Gene3D" id="3.40.50.2300">
    <property type="match status" value="1"/>
</dbReference>
<feature type="chain" id="PRO_5047172058" description="histidine kinase" evidence="9">
    <location>
        <begin position="20"/>
        <end position="1034"/>
    </location>
</feature>
<name>A0ABS3CQN8_9ALTE</name>
<evidence type="ECO:0000256" key="7">
    <source>
        <dbReference type="PROSITE-ProRule" id="PRU00339"/>
    </source>
</evidence>
<accession>A0ABS3CQN8</accession>
<evidence type="ECO:0000259" key="11">
    <source>
        <dbReference type="PROSITE" id="PS50110"/>
    </source>
</evidence>
<dbReference type="PRINTS" id="PR00344">
    <property type="entry name" value="BCTRLSENSOR"/>
</dbReference>
<dbReference type="EMBL" id="JAFKCS010000004">
    <property type="protein sequence ID" value="MBN7819407.1"/>
    <property type="molecule type" value="Genomic_DNA"/>
</dbReference>
<dbReference type="SUPFAM" id="SSF48452">
    <property type="entry name" value="TPR-like"/>
    <property type="match status" value="2"/>
</dbReference>
<protein>
    <recommendedName>
        <fullName evidence="2">histidine kinase</fullName>
        <ecNumber evidence="2">2.7.13.3</ecNumber>
    </recommendedName>
</protein>
<feature type="repeat" description="TPR" evidence="7">
    <location>
        <begin position="154"/>
        <end position="187"/>
    </location>
</feature>
<dbReference type="CDD" id="cd16922">
    <property type="entry name" value="HATPase_EvgS-ArcB-TorS-like"/>
    <property type="match status" value="1"/>
</dbReference>